<reference evidence="10" key="1">
    <citation type="journal article" date="2019" name="Int. J. Syst. Evol. Microbiol.">
        <title>The Global Catalogue of Microorganisms (GCM) 10K type strain sequencing project: providing services to taxonomists for standard genome sequencing and annotation.</title>
        <authorList>
            <consortium name="The Broad Institute Genomics Platform"/>
            <consortium name="The Broad Institute Genome Sequencing Center for Infectious Disease"/>
            <person name="Wu L."/>
            <person name="Ma J."/>
        </authorList>
    </citation>
    <scope>NUCLEOTIDE SEQUENCE [LARGE SCALE GENOMIC DNA]</scope>
    <source>
        <strain evidence="10">KCTC 42107</strain>
    </source>
</reference>
<dbReference type="Proteomes" id="UP001597480">
    <property type="component" value="Unassembled WGS sequence"/>
</dbReference>
<sequence length="426" mass="49374">MKGIICLLLFFNSLCSLGQINIISIDTSAACRTTLHNEYKSKFQSLNTNMGTLTSSQQNIIKEIYNDVQNNFFDKIDSNNFICDDKVNPYLQKLMYEVLEKNGVNKKDYRILLSRNSTENAYNTGDGTIVVHYGLFLSLDNEDELVFVISHEIGHQYLNHVKEGIESYVKVTTSDEIKAKTKAIERQKYGKAAKANDLLKDITYQNYNVRRKKEIEADSLGFVFYKKTLRNPKAAISVLEKLNVSDREKDSLTIADYKLIFEKNGFLVKQKYFEEEQSLFVKYDKDKGMDVDSLKSHPDCATRIKLIKNNLDVKLSENYSVSDNFSEIKKNSDYQNLLNLIALQRYGISLYEGLKLYKKDTQNEVLRNIIYLNLVKIRNSRENHTINRYVPRRDNLNNTSSLNRFISFINNIKTTDLELIINNFKS</sequence>
<comment type="similarity">
    <text evidence="6">Belongs to the peptidase M48 family.</text>
</comment>
<name>A0ABW5NTC6_9FLAO</name>
<comment type="caution">
    <text evidence="9">The sequence shown here is derived from an EMBL/GenBank/DDBJ whole genome shotgun (WGS) entry which is preliminary data.</text>
</comment>
<keyword evidence="2" id="KW-0479">Metal-binding</keyword>
<evidence type="ECO:0000256" key="7">
    <source>
        <dbReference type="SAM" id="SignalP"/>
    </source>
</evidence>
<proteinExistence type="inferred from homology"/>
<evidence type="ECO:0000313" key="9">
    <source>
        <dbReference type="EMBL" id="MFD2601961.1"/>
    </source>
</evidence>
<keyword evidence="1 6" id="KW-0645">Protease</keyword>
<protein>
    <submittedName>
        <fullName evidence="9">M48 family metallopeptidase</fullName>
    </submittedName>
</protein>
<organism evidence="9 10">
    <name type="scientific">Flavobacterium suzhouense</name>
    <dbReference type="NCBI Taxonomy" id="1529638"/>
    <lineage>
        <taxon>Bacteria</taxon>
        <taxon>Pseudomonadati</taxon>
        <taxon>Bacteroidota</taxon>
        <taxon>Flavobacteriia</taxon>
        <taxon>Flavobacteriales</taxon>
        <taxon>Flavobacteriaceae</taxon>
        <taxon>Flavobacterium</taxon>
    </lineage>
</organism>
<evidence type="ECO:0000256" key="1">
    <source>
        <dbReference type="ARBA" id="ARBA00022670"/>
    </source>
</evidence>
<keyword evidence="4 6" id="KW-0862">Zinc</keyword>
<evidence type="ECO:0000256" key="5">
    <source>
        <dbReference type="ARBA" id="ARBA00023049"/>
    </source>
</evidence>
<dbReference type="PANTHER" id="PTHR22726:SF1">
    <property type="entry name" value="METALLOENDOPEPTIDASE OMA1, MITOCHONDRIAL"/>
    <property type="match status" value="1"/>
</dbReference>
<dbReference type="Pfam" id="PF01435">
    <property type="entry name" value="Peptidase_M48"/>
    <property type="match status" value="1"/>
</dbReference>
<feature type="signal peptide" evidence="7">
    <location>
        <begin position="1"/>
        <end position="18"/>
    </location>
</feature>
<evidence type="ECO:0000256" key="6">
    <source>
        <dbReference type="RuleBase" id="RU003983"/>
    </source>
</evidence>
<dbReference type="RefSeq" id="WP_379820464.1">
    <property type="nucleotide sequence ID" value="NZ_JBHUMD010000007.1"/>
</dbReference>
<keyword evidence="5 6" id="KW-0482">Metalloprotease</keyword>
<feature type="domain" description="Peptidase M48" evidence="8">
    <location>
        <begin position="87"/>
        <end position="309"/>
    </location>
</feature>
<evidence type="ECO:0000256" key="4">
    <source>
        <dbReference type="ARBA" id="ARBA00022833"/>
    </source>
</evidence>
<dbReference type="PANTHER" id="PTHR22726">
    <property type="entry name" value="METALLOENDOPEPTIDASE OMA1"/>
    <property type="match status" value="1"/>
</dbReference>
<dbReference type="InterPro" id="IPR001915">
    <property type="entry name" value="Peptidase_M48"/>
</dbReference>
<dbReference type="InterPro" id="IPR051156">
    <property type="entry name" value="Mito/Outer_Membr_Metalloprot"/>
</dbReference>
<evidence type="ECO:0000256" key="3">
    <source>
        <dbReference type="ARBA" id="ARBA00022801"/>
    </source>
</evidence>
<accession>A0ABW5NTC6</accession>
<dbReference type="Gene3D" id="3.30.2010.10">
    <property type="entry name" value="Metalloproteases ('zincins'), catalytic domain"/>
    <property type="match status" value="1"/>
</dbReference>
<keyword evidence="10" id="KW-1185">Reference proteome</keyword>
<evidence type="ECO:0000256" key="2">
    <source>
        <dbReference type="ARBA" id="ARBA00022723"/>
    </source>
</evidence>
<keyword evidence="7" id="KW-0732">Signal</keyword>
<keyword evidence="3 6" id="KW-0378">Hydrolase</keyword>
<evidence type="ECO:0000313" key="10">
    <source>
        <dbReference type="Proteomes" id="UP001597480"/>
    </source>
</evidence>
<dbReference type="CDD" id="cd07324">
    <property type="entry name" value="M48C_Oma1-like"/>
    <property type="match status" value="1"/>
</dbReference>
<feature type="chain" id="PRO_5046165940" evidence="7">
    <location>
        <begin position="19"/>
        <end position="426"/>
    </location>
</feature>
<dbReference type="EMBL" id="JBHUMD010000007">
    <property type="protein sequence ID" value="MFD2601961.1"/>
    <property type="molecule type" value="Genomic_DNA"/>
</dbReference>
<evidence type="ECO:0000259" key="8">
    <source>
        <dbReference type="Pfam" id="PF01435"/>
    </source>
</evidence>
<gene>
    <name evidence="9" type="ORF">ACFSR3_07830</name>
</gene>
<comment type="cofactor">
    <cofactor evidence="6">
        <name>Zn(2+)</name>
        <dbReference type="ChEBI" id="CHEBI:29105"/>
    </cofactor>
    <text evidence="6">Binds 1 zinc ion per subunit.</text>
</comment>